<protein>
    <submittedName>
        <fullName evidence="3">Uncharacterized protein</fullName>
    </submittedName>
</protein>
<gene>
    <name evidence="3" type="ORF">g.46995</name>
</gene>
<sequence length="206" mass="23621">MGNGWYLIIQSLCLLAACFGSGKVQQSSSHRGWKKPLSLKSAFSSKPFQTNIVGESWKPSERTGREITNTHQRGSRRKLNNPFGAPSQLEESAFRILPPLRGTYNPFEDIETSRGRTKEEILQLRDGYNRFDVPQISKYQYNSVYGPRTSNARDYPFGDRPPTRDQDVPQTPSDRRDDWGDLPPPRDRYGPKDVRQTPSDRDDKWG</sequence>
<feature type="non-terminal residue" evidence="3">
    <location>
        <position position="206"/>
    </location>
</feature>
<evidence type="ECO:0000313" key="3">
    <source>
        <dbReference type="EMBL" id="JAQ15082.1"/>
    </source>
</evidence>
<dbReference type="EMBL" id="GDHC01003547">
    <property type="protein sequence ID" value="JAQ15082.1"/>
    <property type="molecule type" value="Transcribed_RNA"/>
</dbReference>
<evidence type="ECO:0000256" key="2">
    <source>
        <dbReference type="SAM" id="SignalP"/>
    </source>
</evidence>
<name>A0A146M7R1_LYGHE</name>
<feature type="signal peptide" evidence="2">
    <location>
        <begin position="1"/>
        <end position="20"/>
    </location>
</feature>
<keyword evidence="2" id="KW-0732">Signal</keyword>
<organism evidence="3">
    <name type="scientific">Lygus hesperus</name>
    <name type="common">Western plant bug</name>
    <dbReference type="NCBI Taxonomy" id="30085"/>
    <lineage>
        <taxon>Eukaryota</taxon>
        <taxon>Metazoa</taxon>
        <taxon>Ecdysozoa</taxon>
        <taxon>Arthropoda</taxon>
        <taxon>Hexapoda</taxon>
        <taxon>Insecta</taxon>
        <taxon>Pterygota</taxon>
        <taxon>Neoptera</taxon>
        <taxon>Paraneoptera</taxon>
        <taxon>Hemiptera</taxon>
        <taxon>Heteroptera</taxon>
        <taxon>Panheteroptera</taxon>
        <taxon>Cimicomorpha</taxon>
        <taxon>Miridae</taxon>
        <taxon>Mirini</taxon>
        <taxon>Lygus</taxon>
    </lineage>
</organism>
<feature type="region of interest" description="Disordered" evidence="1">
    <location>
        <begin position="142"/>
        <end position="206"/>
    </location>
</feature>
<feature type="region of interest" description="Disordered" evidence="1">
    <location>
        <begin position="60"/>
        <end position="85"/>
    </location>
</feature>
<feature type="compositionally biased region" description="Polar residues" evidence="1">
    <location>
        <begin position="142"/>
        <end position="152"/>
    </location>
</feature>
<feature type="compositionally biased region" description="Basic and acidic residues" evidence="1">
    <location>
        <begin position="161"/>
        <end position="206"/>
    </location>
</feature>
<proteinExistence type="predicted"/>
<evidence type="ECO:0000256" key="1">
    <source>
        <dbReference type="SAM" id="MobiDB-lite"/>
    </source>
</evidence>
<reference evidence="3" key="1">
    <citation type="journal article" date="2016" name="Gigascience">
        <title>De novo construction of an expanded transcriptome assembly for the western tarnished plant bug, Lygus hesperus.</title>
        <authorList>
            <person name="Tassone E.E."/>
            <person name="Geib S.M."/>
            <person name="Hall B."/>
            <person name="Fabrick J.A."/>
            <person name="Brent C.S."/>
            <person name="Hull J.J."/>
        </authorList>
    </citation>
    <scope>NUCLEOTIDE SEQUENCE</scope>
</reference>
<accession>A0A146M7R1</accession>
<dbReference type="AlphaFoldDB" id="A0A146M7R1"/>
<feature type="chain" id="PRO_5007527675" evidence="2">
    <location>
        <begin position="21"/>
        <end position="206"/>
    </location>
</feature>